<feature type="region of interest" description="Disordered" evidence="1">
    <location>
        <begin position="1"/>
        <end position="22"/>
    </location>
</feature>
<organism evidence="2 3">
    <name type="scientific">Panicum virgatum</name>
    <name type="common">Blackwell switchgrass</name>
    <dbReference type="NCBI Taxonomy" id="38727"/>
    <lineage>
        <taxon>Eukaryota</taxon>
        <taxon>Viridiplantae</taxon>
        <taxon>Streptophyta</taxon>
        <taxon>Embryophyta</taxon>
        <taxon>Tracheophyta</taxon>
        <taxon>Spermatophyta</taxon>
        <taxon>Magnoliopsida</taxon>
        <taxon>Liliopsida</taxon>
        <taxon>Poales</taxon>
        <taxon>Poaceae</taxon>
        <taxon>PACMAD clade</taxon>
        <taxon>Panicoideae</taxon>
        <taxon>Panicodae</taxon>
        <taxon>Paniceae</taxon>
        <taxon>Panicinae</taxon>
        <taxon>Panicum</taxon>
        <taxon>Panicum sect. Hiantes</taxon>
    </lineage>
</organism>
<sequence>MYSEVTRLRGRPEMHSRPRSLSPPHLLCTQLSGFTIRRRPALGQPSRAPRGTRNFAYLALACEILPRTCLDVSFLVVSESQRAEQQMLAASEFLHRAGRACSFPRSIVPFPPTQIYNVRTRRSCEGGGVGDGAGAPAAAAHPAAVLTKIPFQLKCSLHHLQKVSCDFRQKVAA</sequence>
<accession>A0A8T0PVR8</accession>
<keyword evidence="3" id="KW-1185">Reference proteome</keyword>
<feature type="compositionally biased region" description="Basic and acidic residues" evidence="1">
    <location>
        <begin position="1"/>
        <end position="16"/>
    </location>
</feature>
<dbReference type="AlphaFoldDB" id="A0A8T0PVR8"/>
<reference evidence="2" key="1">
    <citation type="submission" date="2020-05" db="EMBL/GenBank/DDBJ databases">
        <title>WGS assembly of Panicum virgatum.</title>
        <authorList>
            <person name="Lovell J.T."/>
            <person name="Jenkins J."/>
            <person name="Shu S."/>
            <person name="Juenger T.E."/>
            <person name="Schmutz J."/>
        </authorList>
    </citation>
    <scope>NUCLEOTIDE SEQUENCE</scope>
    <source>
        <strain evidence="2">AP13</strain>
    </source>
</reference>
<dbReference type="Proteomes" id="UP000823388">
    <property type="component" value="Chromosome 7N"/>
</dbReference>
<evidence type="ECO:0000313" key="3">
    <source>
        <dbReference type="Proteomes" id="UP000823388"/>
    </source>
</evidence>
<evidence type="ECO:0000256" key="1">
    <source>
        <dbReference type="SAM" id="MobiDB-lite"/>
    </source>
</evidence>
<name>A0A8T0PVR8_PANVG</name>
<gene>
    <name evidence="2" type="ORF">PVAP13_7NG136317</name>
</gene>
<proteinExistence type="predicted"/>
<dbReference type="EMBL" id="CM029050">
    <property type="protein sequence ID" value="KAG2565790.1"/>
    <property type="molecule type" value="Genomic_DNA"/>
</dbReference>
<protein>
    <submittedName>
        <fullName evidence="2">Uncharacterized protein</fullName>
    </submittedName>
</protein>
<evidence type="ECO:0000313" key="2">
    <source>
        <dbReference type="EMBL" id="KAG2565790.1"/>
    </source>
</evidence>
<comment type="caution">
    <text evidence="2">The sequence shown here is derived from an EMBL/GenBank/DDBJ whole genome shotgun (WGS) entry which is preliminary data.</text>
</comment>